<dbReference type="EMBL" id="BAAAZY010000012">
    <property type="protein sequence ID" value="GAA4071245.1"/>
    <property type="molecule type" value="Genomic_DNA"/>
</dbReference>
<dbReference type="Proteomes" id="UP001499984">
    <property type="component" value="Unassembled WGS sequence"/>
</dbReference>
<protein>
    <submittedName>
        <fullName evidence="2">Uncharacterized protein</fullName>
    </submittedName>
</protein>
<feature type="compositionally biased region" description="Low complexity" evidence="1">
    <location>
        <begin position="59"/>
        <end position="71"/>
    </location>
</feature>
<evidence type="ECO:0000313" key="2">
    <source>
        <dbReference type="EMBL" id="GAA4071245.1"/>
    </source>
</evidence>
<feature type="region of interest" description="Disordered" evidence="1">
    <location>
        <begin position="28"/>
        <end position="102"/>
    </location>
</feature>
<comment type="caution">
    <text evidence="2">The sequence shown here is derived from an EMBL/GenBank/DDBJ whole genome shotgun (WGS) entry which is preliminary data.</text>
</comment>
<accession>A0ABP7VPI5</accession>
<sequence>MRSSASRLQPWPHITDSIAAIRRMSASAVTRRSVTPAGRTGSCSEEVALPGDEPVELGAAHAEGARAADQAPESADDPQQRSVTGRGPHNRPFAKNPRSQCV</sequence>
<proteinExistence type="predicted"/>
<evidence type="ECO:0000256" key="1">
    <source>
        <dbReference type="SAM" id="MobiDB-lite"/>
    </source>
</evidence>
<keyword evidence="3" id="KW-1185">Reference proteome</keyword>
<evidence type="ECO:0000313" key="3">
    <source>
        <dbReference type="Proteomes" id="UP001499984"/>
    </source>
</evidence>
<name>A0ABP7VPI5_9ACTN</name>
<organism evidence="2 3">
    <name type="scientific">Streptomyces shaanxiensis</name>
    <dbReference type="NCBI Taxonomy" id="653357"/>
    <lineage>
        <taxon>Bacteria</taxon>
        <taxon>Bacillati</taxon>
        <taxon>Actinomycetota</taxon>
        <taxon>Actinomycetes</taxon>
        <taxon>Kitasatosporales</taxon>
        <taxon>Streptomycetaceae</taxon>
        <taxon>Streptomyces</taxon>
    </lineage>
</organism>
<gene>
    <name evidence="2" type="ORF">GCM10022233_55070</name>
</gene>
<reference evidence="3" key="1">
    <citation type="journal article" date="2019" name="Int. J. Syst. Evol. Microbiol.">
        <title>The Global Catalogue of Microorganisms (GCM) 10K type strain sequencing project: providing services to taxonomists for standard genome sequencing and annotation.</title>
        <authorList>
            <consortium name="The Broad Institute Genomics Platform"/>
            <consortium name="The Broad Institute Genome Sequencing Center for Infectious Disease"/>
            <person name="Wu L."/>
            <person name="Ma J."/>
        </authorList>
    </citation>
    <scope>NUCLEOTIDE SEQUENCE [LARGE SCALE GENOMIC DNA]</scope>
    <source>
        <strain evidence="3">JCM 16925</strain>
    </source>
</reference>